<name>A0ABP8P8J5_9NOCA</name>
<organism evidence="2 3">
    <name type="scientific">Rhodococcus olei</name>
    <dbReference type="NCBI Taxonomy" id="2161675"/>
    <lineage>
        <taxon>Bacteria</taxon>
        <taxon>Bacillati</taxon>
        <taxon>Actinomycetota</taxon>
        <taxon>Actinomycetes</taxon>
        <taxon>Mycobacteriales</taxon>
        <taxon>Nocardiaceae</taxon>
        <taxon>Rhodococcus</taxon>
    </lineage>
</organism>
<comment type="caution">
    <text evidence="2">The sequence shown here is derived from an EMBL/GenBank/DDBJ whole genome shotgun (WGS) entry which is preliminary data.</text>
</comment>
<dbReference type="Gene3D" id="3.30.750.24">
    <property type="entry name" value="STAS domain"/>
    <property type="match status" value="1"/>
</dbReference>
<proteinExistence type="predicted"/>
<dbReference type="PANTHER" id="PTHR33745:SF1">
    <property type="entry name" value="RSBT ANTAGONIST PROTEIN RSBS"/>
    <property type="match status" value="1"/>
</dbReference>
<dbReference type="PROSITE" id="PS50801">
    <property type="entry name" value="STAS"/>
    <property type="match status" value="1"/>
</dbReference>
<protein>
    <submittedName>
        <fullName evidence="2">STAS domain-containing protein</fullName>
    </submittedName>
</protein>
<dbReference type="SUPFAM" id="SSF52091">
    <property type="entry name" value="SpoIIaa-like"/>
    <property type="match status" value="1"/>
</dbReference>
<dbReference type="PANTHER" id="PTHR33745">
    <property type="entry name" value="RSBT ANTAGONIST PROTEIN RSBS-RELATED"/>
    <property type="match status" value="1"/>
</dbReference>
<dbReference type="InterPro" id="IPR036513">
    <property type="entry name" value="STAS_dom_sf"/>
</dbReference>
<dbReference type="CDD" id="cd07041">
    <property type="entry name" value="STAS_RsbR_RsbS_like"/>
    <property type="match status" value="1"/>
</dbReference>
<dbReference type="Pfam" id="PF01740">
    <property type="entry name" value="STAS"/>
    <property type="match status" value="1"/>
</dbReference>
<evidence type="ECO:0000313" key="2">
    <source>
        <dbReference type="EMBL" id="GAA4483127.1"/>
    </source>
</evidence>
<evidence type="ECO:0000259" key="1">
    <source>
        <dbReference type="PROSITE" id="PS50801"/>
    </source>
</evidence>
<feature type="domain" description="STAS" evidence="1">
    <location>
        <begin position="1"/>
        <end position="112"/>
    </location>
</feature>
<gene>
    <name evidence="2" type="ORF">GCM10023094_34280</name>
</gene>
<dbReference type="Proteomes" id="UP001501183">
    <property type="component" value="Unassembled WGS sequence"/>
</dbReference>
<keyword evidence="3" id="KW-1185">Reference proteome</keyword>
<dbReference type="EMBL" id="BAABFB010000051">
    <property type="protein sequence ID" value="GAA4483127.1"/>
    <property type="molecule type" value="Genomic_DNA"/>
</dbReference>
<evidence type="ECO:0000313" key="3">
    <source>
        <dbReference type="Proteomes" id="UP001501183"/>
    </source>
</evidence>
<dbReference type="InterPro" id="IPR051932">
    <property type="entry name" value="Bact_StressResp_Reg"/>
</dbReference>
<dbReference type="InterPro" id="IPR002645">
    <property type="entry name" value="STAS_dom"/>
</dbReference>
<dbReference type="RefSeq" id="WP_345347509.1">
    <property type="nucleotide sequence ID" value="NZ_BAABFB010000051.1"/>
</dbReference>
<reference evidence="3" key="1">
    <citation type="journal article" date="2019" name="Int. J. Syst. Evol. Microbiol.">
        <title>The Global Catalogue of Microorganisms (GCM) 10K type strain sequencing project: providing services to taxonomists for standard genome sequencing and annotation.</title>
        <authorList>
            <consortium name="The Broad Institute Genomics Platform"/>
            <consortium name="The Broad Institute Genome Sequencing Center for Infectious Disease"/>
            <person name="Wu L."/>
            <person name="Ma J."/>
        </authorList>
    </citation>
    <scope>NUCLEOTIDE SEQUENCE [LARGE SCALE GENOMIC DNA]</scope>
    <source>
        <strain evidence="3">JCM 32206</strain>
    </source>
</reference>
<accession>A0ABP8P8J5</accession>
<sequence length="129" mass="14246">MPVQILRQGSSLIATVQSALTDSDAVRLQQDLMDHVSRFRSEGIILDVGSIDVLDSFAARSLRTIARMTRLRGADTVIVGLQPEIAFAMVQLGLTFDDMYTCLDLDEGLTLLDRLRTARRTPGRRGGVR</sequence>